<evidence type="ECO:0000256" key="4">
    <source>
        <dbReference type="ARBA" id="ARBA00023163"/>
    </source>
</evidence>
<evidence type="ECO:0000313" key="8">
    <source>
        <dbReference type="EMBL" id="KXX74315.1"/>
    </source>
</evidence>
<feature type="region of interest" description="Disordered" evidence="6">
    <location>
        <begin position="29"/>
        <end position="67"/>
    </location>
</feature>
<dbReference type="EMBL" id="LCTW02000365">
    <property type="protein sequence ID" value="KXX74315.1"/>
    <property type="molecule type" value="Genomic_DNA"/>
</dbReference>
<dbReference type="PANTHER" id="PTHR31845">
    <property type="entry name" value="FINGER DOMAIN PROTEIN, PUTATIVE-RELATED"/>
    <property type="match status" value="1"/>
</dbReference>
<dbReference type="GO" id="GO:0000981">
    <property type="term" value="F:DNA-binding transcription factor activity, RNA polymerase II-specific"/>
    <property type="evidence" value="ECO:0007669"/>
    <property type="project" value="InterPro"/>
</dbReference>
<gene>
    <name evidence="8" type="ORF">MMYC01_207753</name>
</gene>
<dbReference type="SUPFAM" id="SSF57701">
    <property type="entry name" value="Zn2/Cys6 DNA-binding domain"/>
    <property type="match status" value="1"/>
</dbReference>
<dbReference type="InterPro" id="IPR001138">
    <property type="entry name" value="Zn2Cys6_DnaBD"/>
</dbReference>
<keyword evidence="5" id="KW-0539">Nucleus</keyword>
<name>A0A175VSU3_9PEZI</name>
<feature type="region of interest" description="Disordered" evidence="6">
    <location>
        <begin position="85"/>
        <end position="111"/>
    </location>
</feature>
<proteinExistence type="predicted"/>
<feature type="region of interest" description="Disordered" evidence="6">
    <location>
        <begin position="595"/>
        <end position="633"/>
    </location>
</feature>
<evidence type="ECO:0000256" key="3">
    <source>
        <dbReference type="ARBA" id="ARBA00023125"/>
    </source>
</evidence>
<dbReference type="Proteomes" id="UP000078237">
    <property type="component" value="Unassembled WGS sequence"/>
</dbReference>
<dbReference type="GO" id="GO:0008270">
    <property type="term" value="F:zinc ion binding"/>
    <property type="evidence" value="ECO:0007669"/>
    <property type="project" value="InterPro"/>
</dbReference>
<evidence type="ECO:0000256" key="2">
    <source>
        <dbReference type="ARBA" id="ARBA00023015"/>
    </source>
</evidence>
<evidence type="ECO:0000313" key="9">
    <source>
        <dbReference type="Proteomes" id="UP000078237"/>
    </source>
</evidence>
<dbReference type="PANTHER" id="PTHR31845:SF10">
    <property type="entry name" value="ZN(II)2CYS6 TRANSCRIPTION FACTOR (EUROFUNG)"/>
    <property type="match status" value="1"/>
</dbReference>
<dbReference type="AlphaFoldDB" id="A0A175VSU3"/>
<evidence type="ECO:0000256" key="1">
    <source>
        <dbReference type="ARBA" id="ARBA00004123"/>
    </source>
</evidence>
<protein>
    <submittedName>
        <fullName evidence="8">Protein priB</fullName>
    </submittedName>
</protein>
<dbReference type="OrthoDB" id="1600564at2759"/>
<comment type="subcellular location">
    <subcellularLocation>
        <location evidence="1">Nucleus</location>
    </subcellularLocation>
</comment>
<dbReference type="Gene3D" id="4.10.240.10">
    <property type="entry name" value="Zn(2)-C6 fungal-type DNA-binding domain"/>
    <property type="match status" value="1"/>
</dbReference>
<feature type="region of interest" description="Disordered" evidence="6">
    <location>
        <begin position="189"/>
        <end position="215"/>
    </location>
</feature>
<dbReference type="InterPro" id="IPR036864">
    <property type="entry name" value="Zn2-C6_fun-type_DNA-bd_sf"/>
</dbReference>
<accession>A0A175VSU3</accession>
<keyword evidence="4" id="KW-0804">Transcription</keyword>
<keyword evidence="3" id="KW-0238">DNA-binding</keyword>
<feature type="domain" description="Zn(2)-C6 fungal-type" evidence="7">
    <location>
        <begin position="17"/>
        <end position="48"/>
    </location>
</feature>
<evidence type="ECO:0000256" key="5">
    <source>
        <dbReference type="ARBA" id="ARBA00023242"/>
    </source>
</evidence>
<keyword evidence="9" id="KW-1185">Reference proteome</keyword>
<dbReference type="PROSITE" id="PS00463">
    <property type="entry name" value="ZN2_CY6_FUNGAL_1"/>
    <property type="match status" value="1"/>
</dbReference>
<feature type="compositionally biased region" description="Basic and acidic residues" evidence="6">
    <location>
        <begin position="624"/>
        <end position="633"/>
    </location>
</feature>
<dbReference type="InterPro" id="IPR051089">
    <property type="entry name" value="prtT"/>
</dbReference>
<organism evidence="8 9">
    <name type="scientific">Madurella mycetomatis</name>
    <dbReference type="NCBI Taxonomy" id="100816"/>
    <lineage>
        <taxon>Eukaryota</taxon>
        <taxon>Fungi</taxon>
        <taxon>Dikarya</taxon>
        <taxon>Ascomycota</taxon>
        <taxon>Pezizomycotina</taxon>
        <taxon>Sordariomycetes</taxon>
        <taxon>Sordariomycetidae</taxon>
        <taxon>Sordariales</taxon>
        <taxon>Sordariales incertae sedis</taxon>
        <taxon>Madurella</taxon>
    </lineage>
</organism>
<dbReference type="GO" id="GO:0005634">
    <property type="term" value="C:nucleus"/>
    <property type="evidence" value="ECO:0007669"/>
    <property type="project" value="UniProtKB-SubCell"/>
</dbReference>
<dbReference type="GO" id="GO:0000976">
    <property type="term" value="F:transcription cis-regulatory region binding"/>
    <property type="evidence" value="ECO:0007669"/>
    <property type="project" value="TreeGrafter"/>
</dbReference>
<evidence type="ECO:0000256" key="6">
    <source>
        <dbReference type="SAM" id="MobiDB-lite"/>
    </source>
</evidence>
<dbReference type="VEuPathDB" id="FungiDB:MMYC01_207753"/>
<keyword evidence="2" id="KW-0805">Transcription regulation</keyword>
<reference evidence="8 9" key="1">
    <citation type="journal article" date="2016" name="Genome Announc.">
        <title>Genome Sequence of Madurella mycetomatis mm55, Isolated from a Human Mycetoma Case in Sudan.</title>
        <authorList>
            <person name="Smit S."/>
            <person name="Derks M.F."/>
            <person name="Bervoets S."/>
            <person name="Fahal A."/>
            <person name="van Leeuwen W."/>
            <person name="van Belkum A."/>
            <person name="van de Sande W.W."/>
        </authorList>
    </citation>
    <scope>NUCLEOTIDE SEQUENCE [LARGE SCALE GENOMIC DNA]</scope>
    <source>
        <strain evidence="9">mm55</strain>
    </source>
</reference>
<evidence type="ECO:0000259" key="7">
    <source>
        <dbReference type="PROSITE" id="PS00463"/>
    </source>
</evidence>
<dbReference type="STRING" id="100816.A0A175VSU3"/>
<comment type="caution">
    <text evidence="8">The sequence shown here is derived from an EMBL/GenBank/DDBJ whole genome shotgun (WGS) entry which is preliminary data.</text>
</comment>
<sequence>MAAVGVSIAKALKGPRACTTCAKAKSRCIPGPKGQGKCERCHRLHKPCSSQTPAPPRKRKDPKPTRVAELERRLEDLTARIEAVQRLGSAVPSPPDSEDYVTPSQPPPVSTDLRESAIPPGIHAPAPTFGRDCWSSPFEHLFPKKNIFEPPEEQQQRTAIGGVEVAAGRSAPSSASVLAPPPDFRSVPAAICSSNGPSYQQPSPQPPQQQAESLWPHGDEAESLLAEYKTHMGHLNPFAIVPPRMSSAQLREQKPFFWKAIMIQSCLFDGPRQIALGNELLREISEAAFMRPQKSLDLLQGLQILICWFHYNLNKFQMTNLLFLARSITVGLGFAETGAQPDKGGYTSESLEQMRAFAGTYYLVTITFTTNKKPDGLMNTSYLTTCCRALHSQMEYPTDELLVHLVRAQQLSQSISQGFARRNATPSEDQVPEAVFVQNLRDRIRGFAAGLPPHIRVNPSIMGHLHVAELILYGNSLPELSWCPLSALSNRQQSAVPPRGSTAGPDPEHLERLWACVRAVRAYMTNRFANERGDYPRFICMSSFDLTFVFLTMLKLVSLQVPGWDLTRAKEELRFDDFVARLIKDMEYTAERRKRRKRCVAGGGGGSPGRENDGHIGSVSVGEQGEREAEDPFSKVARKIRSVKDQVLLARFDSAYATSQAAQASGYGCDQVPMTLADATQDLMQDLGGGLWQDMMSTMPDWNAFILGEPVDWTAVFESYDMGEPGYAQ</sequence>